<comment type="similarity">
    <text evidence="1">Belongs to the aldehyde dehydrogenase family.</text>
</comment>
<keyword evidence="2" id="KW-0560">Oxidoreductase</keyword>
<dbReference type="GO" id="GO:0004029">
    <property type="term" value="F:aldehyde dehydrogenase (NAD+) activity"/>
    <property type="evidence" value="ECO:0007669"/>
    <property type="project" value="TreeGrafter"/>
</dbReference>
<feature type="domain" description="Aldehyde dehydrogenase" evidence="4">
    <location>
        <begin position="93"/>
        <end position="516"/>
    </location>
</feature>
<dbReference type="Gene3D" id="3.40.605.10">
    <property type="entry name" value="Aldehyde Dehydrogenase, Chain A, domain 1"/>
    <property type="match status" value="1"/>
</dbReference>
<dbReference type="SUPFAM" id="SSF53720">
    <property type="entry name" value="ALDH-like"/>
    <property type="match status" value="1"/>
</dbReference>
<dbReference type="Gene3D" id="3.40.309.10">
    <property type="entry name" value="Aldehyde Dehydrogenase, Chain A, domain 2"/>
    <property type="match status" value="1"/>
</dbReference>
<comment type="caution">
    <text evidence="5">The sequence shown here is derived from an EMBL/GenBank/DDBJ whole genome shotgun (WGS) entry which is preliminary data.</text>
</comment>
<dbReference type="EMBL" id="SOYY01000021">
    <property type="protein sequence ID" value="KAA0705612.1"/>
    <property type="molecule type" value="Genomic_DNA"/>
</dbReference>
<dbReference type="PANTHER" id="PTHR43570:SF2">
    <property type="entry name" value="ALDEHYDE DEHYDROGENASE FAMILY 3 MEMBER B1"/>
    <property type="match status" value="1"/>
</dbReference>
<evidence type="ECO:0000313" key="5">
    <source>
        <dbReference type="EMBL" id="KAA0705612.1"/>
    </source>
</evidence>
<dbReference type="InterPro" id="IPR016162">
    <property type="entry name" value="Ald_DH_N"/>
</dbReference>
<reference evidence="5 6" key="1">
    <citation type="journal article" date="2019" name="Mol. Ecol. Resour.">
        <title>Chromosome-level genome assembly of Triplophysa tibetana, a fish adapted to the harsh high-altitude environment of the Tibetan Plateau.</title>
        <authorList>
            <person name="Yang X."/>
            <person name="Liu H."/>
            <person name="Ma Z."/>
            <person name="Zou Y."/>
            <person name="Zou M."/>
            <person name="Mao Y."/>
            <person name="Li X."/>
            <person name="Wang H."/>
            <person name="Chen T."/>
            <person name="Wang W."/>
            <person name="Yang R."/>
        </authorList>
    </citation>
    <scope>NUCLEOTIDE SEQUENCE [LARGE SCALE GENOMIC DNA]</scope>
    <source>
        <strain evidence="5">TTIB1903HZAU</strain>
        <tissue evidence="5">Muscle</tissue>
    </source>
</reference>
<dbReference type="InterPro" id="IPR016161">
    <property type="entry name" value="Ald_DH/histidinol_DH"/>
</dbReference>
<organism evidence="5 6">
    <name type="scientific">Triplophysa tibetana</name>
    <dbReference type="NCBI Taxonomy" id="1572043"/>
    <lineage>
        <taxon>Eukaryota</taxon>
        <taxon>Metazoa</taxon>
        <taxon>Chordata</taxon>
        <taxon>Craniata</taxon>
        <taxon>Vertebrata</taxon>
        <taxon>Euteleostomi</taxon>
        <taxon>Actinopterygii</taxon>
        <taxon>Neopterygii</taxon>
        <taxon>Teleostei</taxon>
        <taxon>Ostariophysi</taxon>
        <taxon>Cypriniformes</taxon>
        <taxon>Nemacheilidae</taxon>
        <taxon>Triplophysa</taxon>
    </lineage>
</organism>
<name>A0A5A9N6I4_9TELE</name>
<protein>
    <submittedName>
        <fullName evidence="5">Aldehyde dehydrogenase family 3 member B1</fullName>
    </submittedName>
</protein>
<proteinExistence type="inferred from homology"/>
<keyword evidence="6" id="KW-1185">Reference proteome</keyword>
<dbReference type="InterPro" id="IPR015590">
    <property type="entry name" value="Aldehyde_DH_dom"/>
</dbReference>
<dbReference type="InterPro" id="IPR012394">
    <property type="entry name" value="Aldehyde_DH_NAD(P)"/>
</dbReference>
<dbReference type="FunFam" id="3.40.605.10:FF:000004">
    <property type="entry name" value="Aldehyde dehydrogenase"/>
    <property type="match status" value="1"/>
</dbReference>
<gene>
    <name evidence="5" type="ORF">E1301_Tti004374</name>
</gene>
<dbReference type="GO" id="GO:0004028">
    <property type="term" value="F:3-chloroallyl aldehyde dehydrogenase activity"/>
    <property type="evidence" value="ECO:0007669"/>
    <property type="project" value="TreeGrafter"/>
</dbReference>
<dbReference type="GO" id="GO:0006081">
    <property type="term" value="P:aldehyde metabolic process"/>
    <property type="evidence" value="ECO:0007669"/>
    <property type="project" value="InterPro"/>
</dbReference>
<dbReference type="Proteomes" id="UP000324632">
    <property type="component" value="Chromosome 21"/>
</dbReference>
<dbReference type="AlphaFoldDB" id="A0A5A9N6I4"/>
<evidence type="ECO:0000313" key="6">
    <source>
        <dbReference type="Proteomes" id="UP000324632"/>
    </source>
</evidence>
<dbReference type="FunFam" id="3.40.309.10:FF:000003">
    <property type="entry name" value="Aldehyde dehydrogenase"/>
    <property type="match status" value="1"/>
</dbReference>
<keyword evidence="3" id="KW-0520">NAD</keyword>
<dbReference type="GO" id="GO:0005737">
    <property type="term" value="C:cytoplasm"/>
    <property type="evidence" value="ECO:0007669"/>
    <property type="project" value="TreeGrafter"/>
</dbReference>
<evidence type="ECO:0000256" key="3">
    <source>
        <dbReference type="ARBA" id="ARBA00023027"/>
    </source>
</evidence>
<dbReference type="InterPro" id="IPR016163">
    <property type="entry name" value="Ald_DH_C"/>
</dbReference>
<evidence type="ECO:0000259" key="4">
    <source>
        <dbReference type="Pfam" id="PF00171"/>
    </source>
</evidence>
<evidence type="ECO:0000256" key="1">
    <source>
        <dbReference type="ARBA" id="ARBA00009986"/>
    </source>
</evidence>
<dbReference type="PANTHER" id="PTHR43570">
    <property type="entry name" value="ALDEHYDE DEHYDROGENASE"/>
    <property type="match status" value="1"/>
</dbReference>
<evidence type="ECO:0000256" key="2">
    <source>
        <dbReference type="ARBA" id="ARBA00023002"/>
    </source>
</evidence>
<dbReference type="Pfam" id="PF00171">
    <property type="entry name" value="Aldedh"/>
    <property type="match status" value="1"/>
</dbReference>
<dbReference type="CDD" id="cd07132">
    <property type="entry name" value="ALDH_F3AB"/>
    <property type="match status" value="1"/>
</dbReference>
<sequence>MEGFEFEIPDIEIPDIEIPDIEIGEMEMAEIEIPDVEFETEDRARRTNRNANRRVPQQGKGYRLVKVNDYILCSVCTVTFCNFMFLGLFTMESHKQVVERLRVAFRSGVTLPIHFRLAQLEAMLSMLEDNEAQIIEALHEDLAKPKFEAVLSEIHMVVNDLCFTINNLNTWMQPSYVGTNLATMLDDCFIRMEPLGVVLIIGAWNYPLQLIILPLIGAIAAGNCAILKPSEISPSTEKLLAELIPKYLSKECYAVVCGGPEETKSLLENRYDHIFYTGSQSVARCILQAAAVHLTPVTLELGGKCPCLLYGHLDMKAAAKRLVWAKFFNVGQSCVAPDYVLCTAETRDLLIPFIKEALESFYGSEPQQTQDLGRIVTDRHWNRLVELLKSSEGKVVIGGQSVKEEKYIAPTVVVDVQESDALMQEEIFGPILPILTIKSLDEGINFINEREKPLALYVFSDECQIVTTVLERTSSGGFCSNDGIVHMTLPGLPFGGVGASGMGSYHGRWGFETFSHRRGCMLRGWVLERVNVLRNPPYTESNLGWLRWATTAKKRGWAGCSVM</sequence>
<accession>A0A5A9N6I4</accession>